<sequence>MNEFTYMTKLPTVLISLVPTVAVVFGCGVMPQGQSRTISFTVSGFTLPVSMVYSNTLRPQVPGIAASRDAASSFVSQLLMQTVSYGVLEQHGRSAGLPDSVISAILNQLMIQINYVPLECKEMTVEIPPDKMRMRAGRMTAEKEEWWQKSGLGGVVVARASGFEDHLTFPSIYLYHYDAAKNSAYL</sequence>
<comment type="caution">
    <text evidence="1">The sequence shown here is derived from an EMBL/GenBank/DDBJ whole genome shotgun (WGS) entry which is preliminary data.</text>
</comment>
<accession>A0AAD5R1C5</accession>
<keyword evidence="2" id="KW-1185">Reference proteome</keyword>
<evidence type="ECO:0000313" key="1">
    <source>
        <dbReference type="EMBL" id="KAJ1367563.1"/>
    </source>
</evidence>
<organism evidence="1 2">
    <name type="scientific">Parelaphostrongylus tenuis</name>
    <name type="common">Meningeal worm</name>
    <dbReference type="NCBI Taxonomy" id="148309"/>
    <lineage>
        <taxon>Eukaryota</taxon>
        <taxon>Metazoa</taxon>
        <taxon>Ecdysozoa</taxon>
        <taxon>Nematoda</taxon>
        <taxon>Chromadorea</taxon>
        <taxon>Rhabditida</taxon>
        <taxon>Rhabditina</taxon>
        <taxon>Rhabditomorpha</taxon>
        <taxon>Strongyloidea</taxon>
        <taxon>Metastrongylidae</taxon>
        <taxon>Parelaphostrongylus</taxon>
    </lineage>
</organism>
<proteinExistence type="predicted"/>
<evidence type="ECO:0000313" key="2">
    <source>
        <dbReference type="Proteomes" id="UP001196413"/>
    </source>
</evidence>
<reference evidence="1" key="1">
    <citation type="submission" date="2021-06" db="EMBL/GenBank/DDBJ databases">
        <title>Parelaphostrongylus tenuis whole genome reference sequence.</title>
        <authorList>
            <person name="Garwood T.J."/>
            <person name="Larsen P.A."/>
            <person name="Fountain-Jones N.M."/>
            <person name="Garbe J.R."/>
            <person name="Macchietto M.G."/>
            <person name="Kania S.A."/>
            <person name="Gerhold R.W."/>
            <person name="Richards J.E."/>
            <person name="Wolf T.M."/>
        </authorList>
    </citation>
    <scope>NUCLEOTIDE SEQUENCE</scope>
    <source>
        <strain evidence="1">MNPRO001-30</strain>
        <tissue evidence="1">Meninges</tissue>
    </source>
</reference>
<gene>
    <name evidence="1" type="ORF">KIN20_028501</name>
</gene>
<dbReference type="Proteomes" id="UP001196413">
    <property type="component" value="Unassembled WGS sequence"/>
</dbReference>
<dbReference type="AlphaFoldDB" id="A0AAD5R1C5"/>
<dbReference type="EMBL" id="JAHQIW010005949">
    <property type="protein sequence ID" value="KAJ1367563.1"/>
    <property type="molecule type" value="Genomic_DNA"/>
</dbReference>
<protein>
    <submittedName>
        <fullName evidence="1">Uncharacterized protein</fullName>
    </submittedName>
</protein>
<name>A0AAD5R1C5_PARTN</name>